<dbReference type="Proteomes" id="UP000233750">
    <property type="component" value="Unassembled WGS sequence"/>
</dbReference>
<evidence type="ECO:0000313" key="4">
    <source>
        <dbReference type="EMBL" id="PKV94659.1"/>
    </source>
</evidence>
<reference evidence="4 5" key="1">
    <citation type="submission" date="2017-12" db="EMBL/GenBank/DDBJ databases">
        <title>Sequencing the genomes of 1000 Actinobacteria strains.</title>
        <authorList>
            <person name="Klenk H.-P."/>
        </authorList>
    </citation>
    <scope>NUCLEOTIDE SEQUENCE [LARGE SCALE GENOMIC DNA]</scope>
    <source>
        <strain evidence="4 5">DSM 45165</strain>
    </source>
</reference>
<gene>
    <name evidence="4" type="ORF">ATK30_5539</name>
    <name evidence="3" type="ORF">H5411_17135</name>
</gene>
<dbReference type="Proteomes" id="UP000550260">
    <property type="component" value="Unassembled WGS sequence"/>
</dbReference>
<evidence type="ECO:0000313" key="6">
    <source>
        <dbReference type="Proteomes" id="UP000550260"/>
    </source>
</evidence>
<organism evidence="4 5">
    <name type="scientific">Amycolatopsis echigonensis</name>
    <dbReference type="NCBI Taxonomy" id="2576905"/>
    <lineage>
        <taxon>Bacteria</taxon>
        <taxon>Bacillati</taxon>
        <taxon>Actinomycetota</taxon>
        <taxon>Actinomycetes</taxon>
        <taxon>Pseudonocardiales</taxon>
        <taxon>Pseudonocardiaceae</taxon>
        <taxon>Amycolatopsis</taxon>
    </lineage>
</organism>
<protein>
    <submittedName>
        <fullName evidence="4">Uncharacterized protein</fullName>
    </submittedName>
</protein>
<dbReference type="EMBL" id="PJMY01000003">
    <property type="protein sequence ID" value="PKV94659.1"/>
    <property type="molecule type" value="Genomic_DNA"/>
</dbReference>
<name>A0A2N3WLC0_9PSEU</name>
<feature type="transmembrane region" description="Helical" evidence="2">
    <location>
        <begin position="15"/>
        <end position="35"/>
    </location>
</feature>
<evidence type="ECO:0000313" key="5">
    <source>
        <dbReference type="Proteomes" id="UP000233750"/>
    </source>
</evidence>
<keyword evidence="2" id="KW-0472">Membrane</keyword>
<sequence length="101" mass="9857">MTTTLLAAGSGTAGVWTLIAIVVALAAALTGIGIAQARDPERRRIAAQAGEAGATTTGMPSGVEDPDGAAAGDDAADDRPDDGLPESRTRGSEDGAAPNSP</sequence>
<evidence type="ECO:0000313" key="3">
    <source>
        <dbReference type="EMBL" id="MBB2500847.1"/>
    </source>
</evidence>
<keyword evidence="2" id="KW-1133">Transmembrane helix</keyword>
<evidence type="ECO:0000256" key="2">
    <source>
        <dbReference type="SAM" id="Phobius"/>
    </source>
</evidence>
<reference evidence="3 6" key="2">
    <citation type="submission" date="2020-08" db="EMBL/GenBank/DDBJ databases">
        <title>Amycolatopsis echigonensis JCM 21831.</title>
        <authorList>
            <person name="Tedsree N."/>
            <person name="Kuncharoen N."/>
            <person name="Likhitwitayawuid K."/>
            <person name="Tanasupawat S."/>
        </authorList>
    </citation>
    <scope>NUCLEOTIDE SEQUENCE [LARGE SCALE GENOMIC DNA]</scope>
    <source>
        <strain evidence="3 6">JCM 21831</strain>
    </source>
</reference>
<accession>A0A2N3WLC0</accession>
<dbReference type="AlphaFoldDB" id="A0A2N3WLC0"/>
<keyword evidence="2" id="KW-0812">Transmembrane</keyword>
<proteinExistence type="predicted"/>
<feature type="region of interest" description="Disordered" evidence="1">
    <location>
        <begin position="39"/>
        <end position="101"/>
    </location>
</feature>
<keyword evidence="5" id="KW-1185">Reference proteome</keyword>
<comment type="caution">
    <text evidence="4">The sequence shown here is derived from an EMBL/GenBank/DDBJ whole genome shotgun (WGS) entry which is preliminary data.</text>
</comment>
<accession>A0A8E1VZ55</accession>
<evidence type="ECO:0000256" key="1">
    <source>
        <dbReference type="SAM" id="MobiDB-lite"/>
    </source>
</evidence>
<dbReference type="EMBL" id="JACJHR010000021">
    <property type="protein sequence ID" value="MBB2500847.1"/>
    <property type="molecule type" value="Genomic_DNA"/>
</dbReference>
<feature type="compositionally biased region" description="Basic and acidic residues" evidence="1">
    <location>
        <begin position="77"/>
        <end position="93"/>
    </location>
</feature>
<feature type="compositionally biased region" description="Low complexity" evidence="1">
    <location>
        <begin position="46"/>
        <end position="58"/>
    </location>
</feature>
<dbReference type="RefSeq" id="WP_037359811.1">
    <property type="nucleotide sequence ID" value="NZ_JACJHR010000021.1"/>
</dbReference>